<proteinExistence type="predicted"/>
<feature type="compositionally biased region" description="Basic and acidic residues" evidence="1">
    <location>
        <begin position="128"/>
        <end position="139"/>
    </location>
</feature>
<feature type="region of interest" description="Disordered" evidence="1">
    <location>
        <begin position="343"/>
        <end position="402"/>
    </location>
</feature>
<feature type="compositionally biased region" description="Basic residues" evidence="1">
    <location>
        <begin position="196"/>
        <end position="210"/>
    </location>
</feature>
<dbReference type="EMBL" id="CP051008">
    <property type="protein sequence ID" value="QNT98266.1"/>
    <property type="molecule type" value="Genomic_DNA"/>
</dbReference>
<protein>
    <submittedName>
        <fullName evidence="2">Uncharacterized protein</fullName>
    </submittedName>
</protein>
<dbReference type="KEGG" id="sgf:HEP81_08038"/>
<evidence type="ECO:0000313" key="3">
    <source>
        <dbReference type="Proteomes" id="UP000516422"/>
    </source>
</evidence>
<keyword evidence="2" id="KW-0614">Plasmid</keyword>
<feature type="region of interest" description="Disordered" evidence="1">
    <location>
        <begin position="291"/>
        <end position="312"/>
    </location>
</feature>
<feature type="region of interest" description="Disordered" evidence="1">
    <location>
        <begin position="1"/>
        <end position="62"/>
    </location>
</feature>
<dbReference type="AlphaFoldDB" id="A0A7H1QD86"/>
<name>A0A7H1QD86_9ACTN</name>
<reference evidence="2 3" key="1">
    <citation type="submission" date="2020-04" db="EMBL/GenBank/DDBJ databases">
        <title>Characterization and engineering of Streptomyces griseofuscus DSM40191 as a potential heterologous host for expression of BGCs.</title>
        <authorList>
            <person name="Gren T."/>
            <person name="Whitford C.M."/>
            <person name="Mohite O.S."/>
            <person name="Joergensen T.S."/>
            <person name="Nielsen J.B."/>
            <person name="Lee S.Y."/>
            <person name="Weber T."/>
        </authorList>
    </citation>
    <scope>NUCLEOTIDE SEQUENCE [LARGE SCALE GENOMIC DNA]</scope>
    <source>
        <strain evidence="2 3">DSM 40191</strain>
        <plasmid evidence="2 3">pSGRIFU2</plasmid>
    </source>
</reference>
<gene>
    <name evidence="2" type="ORF">HEP81_08038</name>
</gene>
<accession>A0A7H1QD86</accession>
<feature type="region of interest" description="Disordered" evidence="1">
    <location>
        <begin position="128"/>
        <end position="244"/>
    </location>
</feature>
<feature type="compositionally biased region" description="Low complexity" evidence="1">
    <location>
        <begin position="163"/>
        <end position="177"/>
    </location>
</feature>
<feature type="compositionally biased region" description="Polar residues" evidence="1">
    <location>
        <begin position="353"/>
        <end position="366"/>
    </location>
</feature>
<geneLocation type="plasmid" evidence="2 3">
    <name>pSGRIFU2</name>
</geneLocation>
<evidence type="ECO:0000313" key="2">
    <source>
        <dbReference type="EMBL" id="QNT98266.1"/>
    </source>
</evidence>
<evidence type="ECO:0000256" key="1">
    <source>
        <dbReference type="SAM" id="MobiDB-lite"/>
    </source>
</evidence>
<organism evidence="2 3">
    <name type="scientific">Streptomyces griseofuscus</name>
    <dbReference type="NCBI Taxonomy" id="146922"/>
    <lineage>
        <taxon>Bacteria</taxon>
        <taxon>Bacillati</taxon>
        <taxon>Actinomycetota</taxon>
        <taxon>Actinomycetes</taxon>
        <taxon>Kitasatosporales</taxon>
        <taxon>Streptomycetaceae</taxon>
        <taxon>Streptomyces</taxon>
    </lineage>
</organism>
<dbReference type="Proteomes" id="UP000516422">
    <property type="component" value="Plasmid pSGRIFU2"/>
</dbReference>
<feature type="compositionally biased region" description="Basic residues" evidence="1">
    <location>
        <begin position="297"/>
        <end position="308"/>
    </location>
</feature>
<sequence>MTHNYRACPPRHERTGRVAQHARSRSPWVRARPERSSPGLRLRRRSARPYLAPGHEPARPGCATERARVVRASFPRRRPALHPHGTPALAAPAAPDRIPHLFDPRSLQHGSPPHRYATTRRLTSLARETKATPPHERDSPAPVVRSPALSSVSLSREHRSGTASARARPPARASSAPHSMRLHRSFRSYDLSSLRSHPRLPPTRHAHSPLRRNDSITNHQPHPNPSCHAPTPATRSSSRSSRSAHSLCTRELHCEPHAGDHCMGTVLAARATAQLTDASHWTYLYTTLPSDQQERARHARPRGSKPRTHRSDGPVVLYGALAAAYSPRIESPRSHVLHQRLSYPTARERQLGSPATTSINAFSQPRGTKLTGLRNARSADASTRPPPSPPPRRHHDSYSRSL</sequence>